<comment type="caution">
    <text evidence="2">The sequence shown here is derived from an EMBL/GenBank/DDBJ whole genome shotgun (WGS) entry which is preliminary data.</text>
</comment>
<protein>
    <recommendedName>
        <fullName evidence="1">Protein kinase domain-containing protein</fullName>
    </recommendedName>
</protein>
<dbReference type="GO" id="GO:0005524">
    <property type="term" value="F:ATP binding"/>
    <property type="evidence" value="ECO:0007669"/>
    <property type="project" value="InterPro"/>
</dbReference>
<dbReference type="AlphaFoldDB" id="A0A498HK62"/>
<dbReference type="SUPFAM" id="SSF56112">
    <property type="entry name" value="Protein kinase-like (PK-like)"/>
    <property type="match status" value="1"/>
</dbReference>
<dbReference type="SMART" id="SM00219">
    <property type="entry name" value="TyrKc"/>
    <property type="match status" value="1"/>
</dbReference>
<dbReference type="InterPro" id="IPR020635">
    <property type="entry name" value="Tyr_kinase_cat_dom"/>
</dbReference>
<dbReference type="Pfam" id="PF07714">
    <property type="entry name" value="PK_Tyr_Ser-Thr"/>
    <property type="match status" value="1"/>
</dbReference>
<name>A0A498HK62_MALDO</name>
<feature type="domain" description="Protein kinase" evidence="1">
    <location>
        <begin position="268"/>
        <end position="459"/>
    </location>
</feature>
<accession>A0A498HK62</accession>
<dbReference type="PROSITE" id="PS50011">
    <property type="entry name" value="PROTEIN_KINASE_DOM"/>
    <property type="match status" value="1"/>
</dbReference>
<organism evidence="2 3">
    <name type="scientific">Malus domestica</name>
    <name type="common">Apple</name>
    <name type="synonym">Pyrus malus</name>
    <dbReference type="NCBI Taxonomy" id="3750"/>
    <lineage>
        <taxon>Eukaryota</taxon>
        <taxon>Viridiplantae</taxon>
        <taxon>Streptophyta</taxon>
        <taxon>Embryophyta</taxon>
        <taxon>Tracheophyta</taxon>
        <taxon>Spermatophyta</taxon>
        <taxon>Magnoliopsida</taxon>
        <taxon>eudicotyledons</taxon>
        <taxon>Gunneridae</taxon>
        <taxon>Pentapetalae</taxon>
        <taxon>rosids</taxon>
        <taxon>fabids</taxon>
        <taxon>Rosales</taxon>
        <taxon>Rosaceae</taxon>
        <taxon>Amygdaloideae</taxon>
        <taxon>Maleae</taxon>
        <taxon>Malus</taxon>
    </lineage>
</organism>
<dbReference type="PANTHER" id="PTHR48055">
    <property type="entry name" value="LEUCINE-RICH REPEAT RECEPTOR PROTEIN KINASE EMS1"/>
    <property type="match status" value="1"/>
</dbReference>
<dbReference type="GO" id="GO:0016020">
    <property type="term" value="C:membrane"/>
    <property type="evidence" value="ECO:0007669"/>
    <property type="project" value="TreeGrafter"/>
</dbReference>
<evidence type="ECO:0000259" key="1">
    <source>
        <dbReference type="PROSITE" id="PS50011"/>
    </source>
</evidence>
<dbReference type="InterPro" id="IPR000719">
    <property type="entry name" value="Prot_kinase_dom"/>
</dbReference>
<dbReference type="PANTHER" id="PTHR48055:SF9">
    <property type="entry name" value="PROTEIN KINASE DOMAIN-CONTAINING PROTEIN"/>
    <property type="match status" value="1"/>
</dbReference>
<dbReference type="InterPro" id="IPR051564">
    <property type="entry name" value="LRR_receptor-like_kinase"/>
</dbReference>
<dbReference type="InterPro" id="IPR001245">
    <property type="entry name" value="Ser-Thr/Tyr_kinase_cat_dom"/>
</dbReference>
<evidence type="ECO:0000313" key="2">
    <source>
        <dbReference type="EMBL" id="RXH69777.1"/>
    </source>
</evidence>
<dbReference type="Gene3D" id="1.10.510.10">
    <property type="entry name" value="Transferase(Phosphotransferase) domain 1"/>
    <property type="match status" value="1"/>
</dbReference>
<dbReference type="Proteomes" id="UP000290289">
    <property type="component" value="Chromosome 16"/>
</dbReference>
<dbReference type="EMBL" id="RDQH01000342">
    <property type="protein sequence ID" value="RXH69777.1"/>
    <property type="molecule type" value="Genomic_DNA"/>
</dbReference>
<keyword evidence="3" id="KW-1185">Reference proteome</keyword>
<sequence length="459" mass="51546">MPQQSSFTCTSFLTSALPHSHSPDIECVLDVQDSSAWHGTSCEAGNWGGFISNCCEQLSMITYAPWGTGQLFLNSTEQTNCLISMKGIKDDVLSCGIDKITSGAGGCSDYTKVDDQARSACLRRWEEIVALTENEESSKLEADMSLHETLGDQRLSEGIGSQERQLIRFIIFVFLLLLISALLEVPEADEQRSSGSSGINLSTGQFCGFYVVVQQELQQYYSLQHGPYEIFSTKRWYLFLQLISYLTTNPTVVNCCYPFFYWTASDDLPADNFIDQGRAGKVYKGILSNGKHVAVKHIINNGSVETFICEVTSLPDVRHPNLVALLGSCEGVEENFLVYELCQNGDLSEWLFGKDKSLSWITRLELAIDSAGGLWLLQTYPRGCIVLRDIKVALNFLHFFCLHRRCCFISHSFHQISFLATFPTGSQQTFSLTKTFKRNCQTSSYLKLWTWDSPMRAQK</sequence>
<dbReference type="InterPro" id="IPR011009">
    <property type="entry name" value="Kinase-like_dom_sf"/>
</dbReference>
<reference evidence="2 3" key="1">
    <citation type="submission" date="2018-10" db="EMBL/GenBank/DDBJ databases">
        <title>A high-quality apple genome assembly.</title>
        <authorList>
            <person name="Hu J."/>
        </authorList>
    </citation>
    <scope>NUCLEOTIDE SEQUENCE [LARGE SCALE GENOMIC DNA]</scope>
    <source>
        <strain evidence="3">cv. HFTH1</strain>
        <tissue evidence="2">Young leaf</tissue>
    </source>
</reference>
<evidence type="ECO:0000313" key="3">
    <source>
        <dbReference type="Proteomes" id="UP000290289"/>
    </source>
</evidence>
<dbReference type="GO" id="GO:0004713">
    <property type="term" value="F:protein tyrosine kinase activity"/>
    <property type="evidence" value="ECO:0007669"/>
    <property type="project" value="InterPro"/>
</dbReference>
<proteinExistence type="predicted"/>
<gene>
    <name evidence="2" type="ORF">DVH24_007033</name>
</gene>